<evidence type="ECO:0000313" key="1">
    <source>
        <dbReference type="EMBL" id="PXA67015.1"/>
    </source>
</evidence>
<keyword evidence="2" id="KW-1185">Reference proteome</keyword>
<reference evidence="1 2" key="1">
    <citation type="submission" date="2018-05" db="EMBL/GenBank/DDBJ databases">
        <title>Genetic diversity of glacier-inhabiting Cryobacterium bacteria in China and description of Cryobacterium mengkeensis sp. nov. and Arthrobacter glacialis sp. nov.</title>
        <authorList>
            <person name="Liu Q."/>
            <person name="Xin Y.-H."/>
        </authorList>
    </citation>
    <scope>NUCLEOTIDE SEQUENCE [LARGE SCALE GENOMIC DNA]</scope>
    <source>
        <strain evidence="1 2">GP3</strain>
    </source>
</reference>
<proteinExistence type="predicted"/>
<organism evidence="1 2">
    <name type="scientific">Arthrobacter psychrochitiniphilus</name>
    <dbReference type="NCBI Taxonomy" id="291045"/>
    <lineage>
        <taxon>Bacteria</taxon>
        <taxon>Bacillati</taxon>
        <taxon>Actinomycetota</taxon>
        <taxon>Actinomycetes</taxon>
        <taxon>Micrococcales</taxon>
        <taxon>Micrococcaceae</taxon>
        <taxon>Arthrobacter</taxon>
    </lineage>
</organism>
<dbReference type="AlphaFoldDB" id="A0A2V3DUB1"/>
<sequence>MPPSFSLSADAARPGESFTISADDATCNPRYGDTAQIQLEVMDGSGVKIVDTLAPMNDAGGFSTAVTLPESAVPGTGSVAAFPYNLDWCDDTGRNNRVGHGAAEIHRASCVLPSQTLTIEP</sequence>
<accession>A0A2V3DUB1</accession>
<protein>
    <submittedName>
        <fullName evidence="1">Uncharacterized protein</fullName>
    </submittedName>
</protein>
<dbReference type="EMBL" id="QHLZ01000002">
    <property type="protein sequence ID" value="PXA67015.1"/>
    <property type="molecule type" value="Genomic_DNA"/>
</dbReference>
<gene>
    <name evidence="1" type="ORF">CVS29_03860</name>
</gene>
<dbReference type="Proteomes" id="UP000246303">
    <property type="component" value="Unassembled WGS sequence"/>
</dbReference>
<comment type="caution">
    <text evidence="1">The sequence shown here is derived from an EMBL/GenBank/DDBJ whole genome shotgun (WGS) entry which is preliminary data.</text>
</comment>
<name>A0A2V3DUB1_9MICC</name>
<dbReference type="OrthoDB" id="4948183at2"/>
<evidence type="ECO:0000313" key="2">
    <source>
        <dbReference type="Proteomes" id="UP000246303"/>
    </source>
</evidence>